<evidence type="ECO:0000259" key="8">
    <source>
        <dbReference type="Pfam" id="PF15975"/>
    </source>
</evidence>
<evidence type="ECO:0000256" key="4">
    <source>
        <dbReference type="SAM" id="Coils"/>
    </source>
</evidence>
<keyword evidence="6" id="KW-0812">Transmembrane</keyword>
<dbReference type="PANTHER" id="PTHR13806:SF46">
    <property type="entry name" value="FLOTILLIN-1-RELATED"/>
    <property type="match status" value="1"/>
</dbReference>
<dbReference type="Gene3D" id="3.30.479.30">
    <property type="entry name" value="Band 7 domain"/>
    <property type="match status" value="1"/>
</dbReference>
<evidence type="ECO:0000256" key="6">
    <source>
        <dbReference type="SAM" id="Phobius"/>
    </source>
</evidence>
<feature type="coiled-coil region" evidence="4">
    <location>
        <begin position="253"/>
        <end position="297"/>
    </location>
</feature>
<feature type="transmembrane region" description="Helical" evidence="6">
    <location>
        <begin position="6"/>
        <end position="30"/>
    </location>
</feature>
<dbReference type="GO" id="GO:0002020">
    <property type="term" value="F:protease binding"/>
    <property type="evidence" value="ECO:0007669"/>
    <property type="project" value="TreeGrafter"/>
</dbReference>
<keyword evidence="3 6" id="KW-0472">Membrane</keyword>
<dbReference type="Pfam" id="PF01145">
    <property type="entry name" value="Band_7"/>
    <property type="match status" value="1"/>
</dbReference>
<protein>
    <submittedName>
        <fullName evidence="9">Flotillin</fullName>
    </submittedName>
</protein>
<name>A0A8H2PWV3_9MICO</name>
<dbReference type="AlphaFoldDB" id="A0A8H2PWV3"/>
<evidence type="ECO:0000313" key="10">
    <source>
        <dbReference type="Proteomes" id="UP000316560"/>
    </source>
</evidence>
<keyword evidence="10" id="KW-1185">Reference proteome</keyword>
<accession>A0A8H2PWV3</accession>
<dbReference type="CDD" id="cd03399">
    <property type="entry name" value="SPFH_flotillin"/>
    <property type="match status" value="1"/>
</dbReference>
<keyword evidence="6" id="KW-1133">Transmembrane helix</keyword>
<dbReference type="SUPFAM" id="SSF117892">
    <property type="entry name" value="Band 7/SPFH domain"/>
    <property type="match status" value="1"/>
</dbReference>
<dbReference type="GO" id="GO:0072659">
    <property type="term" value="P:protein localization to plasma membrane"/>
    <property type="evidence" value="ECO:0007669"/>
    <property type="project" value="TreeGrafter"/>
</dbReference>
<dbReference type="GO" id="GO:0005886">
    <property type="term" value="C:plasma membrane"/>
    <property type="evidence" value="ECO:0007669"/>
    <property type="project" value="TreeGrafter"/>
</dbReference>
<proteinExistence type="inferred from homology"/>
<comment type="subcellular location">
    <subcellularLocation>
        <location evidence="1">Membrane</location>
    </subcellularLocation>
</comment>
<dbReference type="InterPro" id="IPR027705">
    <property type="entry name" value="Flotillin_fam"/>
</dbReference>
<comment type="caution">
    <text evidence="9">The sequence shown here is derived from an EMBL/GenBank/DDBJ whole genome shotgun (WGS) entry which is preliminary data.</text>
</comment>
<dbReference type="PANTHER" id="PTHR13806">
    <property type="entry name" value="FLOTILLIN-RELATED"/>
    <property type="match status" value="1"/>
</dbReference>
<evidence type="ECO:0000256" key="3">
    <source>
        <dbReference type="ARBA" id="ARBA00023136"/>
    </source>
</evidence>
<evidence type="ECO:0000256" key="2">
    <source>
        <dbReference type="ARBA" id="ARBA00007161"/>
    </source>
</evidence>
<feature type="domain" description="Band 7" evidence="7">
    <location>
        <begin position="37"/>
        <end position="220"/>
    </location>
</feature>
<dbReference type="OrthoDB" id="9786220at2"/>
<sequence>MELFATGGTVLLIGIGVVVVVVLLLILLLIARAWFKVARADEALVVSGRSQKDSSGRDSAVTVIVNGKALVNPITQRHETISLRSRQVSMTAEAQSADNVTLQVEAVAIVKIGSEPDLVRRAAERFASQDAAIEQFTTEQLEGALRGVVATLSVVELMRERKKFSDQIATDVSTELSEQGLILDSFQIKGIGDKVGYIQSLGTPQIESKRREAELATADANREISKRNITVAEANLIEQTALDKNTADSKAEVGKANAEAEQAEALARATAEQGVLQQRAENRQAELDADVKRLADANLYKAQKDADSDAYRLVKGAEAQAQIAAVEAEAVRVRAAADADATRLAGEAKAASIEAEAGALAKHQEALLAQRALEALPLVMEQWAKGYGQIGSVTVIGGNGSSAADTIGNESAIALRSSFESIKAATGLDLASLIQGRAVGQAVGEGARGSSSESSVDAGLAHFADSGFGSAAKSSSPAEDPATDDPAADDSSGVEGDSAQ</sequence>
<feature type="domain" description="Flotillin C-terminal" evidence="8">
    <location>
        <begin position="317"/>
        <end position="407"/>
    </location>
</feature>
<keyword evidence="4" id="KW-0175">Coiled coil</keyword>
<dbReference type="InterPro" id="IPR036013">
    <property type="entry name" value="Band_7/SPFH_dom_sf"/>
</dbReference>
<evidence type="ECO:0000256" key="5">
    <source>
        <dbReference type="SAM" id="MobiDB-lite"/>
    </source>
</evidence>
<organism evidence="9 10">
    <name type="scientific">Rhodoglobus vestalii</name>
    <dbReference type="NCBI Taxonomy" id="193384"/>
    <lineage>
        <taxon>Bacteria</taxon>
        <taxon>Bacillati</taxon>
        <taxon>Actinomycetota</taxon>
        <taxon>Actinomycetes</taxon>
        <taxon>Micrococcales</taxon>
        <taxon>Microbacteriaceae</taxon>
        <taxon>Rhodoglobus</taxon>
    </lineage>
</organism>
<feature type="region of interest" description="Disordered" evidence="5">
    <location>
        <begin position="469"/>
        <end position="500"/>
    </location>
</feature>
<evidence type="ECO:0000313" key="9">
    <source>
        <dbReference type="EMBL" id="TQO19555.1"/>
    </source>
</evidence>
<dbReference type="RefSeq" id="WP_141990018.1">
    <property type="nucleotide sequence ID" value="NZ_VFRA01000001.1"/>
</dbReference>
<reference evidence="9 10" key="1">
    <citation type="submission" date="2019-06" db="EMBL/GenBank/DDBJ databases">
        <title>Sequencing the genomes of 1000 actinobacteria strains.</title>
        <authorList>
            <person name="Klenk H.-P."/>
        </authorList>
    </citation>
    <scope>NUCLEOTIDE SEQUENCE [LARGE SCALE GENOMIC DNA]</scope>
    <source>
        <strain evidence="9 10">DSM 21947</strain>
    </source>
</reference>
<dbReference type="Proteomes" id="UP000316560">
    <property type="component" value="Unassembled WGS sequence"/>
</dbReference>
<comment type="similarity">
    <text evidence="2">Belongs to the band 7/mec-2 family. Flotillin subfamily.</text>
</comment>
<evidence type="ECO:0000259" key="7">
    <source>
        <dbReference type="Pfam" id="PF01145"/>
    </source>
</evidence>
<dbReference type="Pfam" id="PF15975">
    <property type="entry name" value="Flot"/>
    <property type="match status" value="1"/>
</dbReference>
<evidence type="ECO:0000256" key="1">
    <source>
        <dbReference type="ARBA" id="ARBA00004370"/>
    </source>
</evidence>
<dbReference type="InterPro" id="IPR031905">
    <property type="entry name" value="Flotillin_C"/>
</dbReference>
<dbReference type="InterPro" id="IPR001107">
    <property type="entry name" value="Band_7"/>
</dbReference>
<gene>
    <name evidence="9" type="ORF">FB472_1120</name>
</gene>
<dbReference type="EMBL" id="VFRA01000001">
    <property type="protein sequence ID" value="TQO19555.1"/>
    <property type="molecule type" value="Genomic_DNA"/>
</dbReference>